<dbReference type="PANTHER" id="PTHR30069:SF41">
    <property type="entry name" value="HEME_HEMOPEXIN UTILIZATION PROTEIN C"/>
    <property type="match status" value="1"/>
</dbReference>
<dbReference type="InterPro" id="IPR010917">
    <property type="entry name" value="TonB_rcpt_CS"/>
</dbReference>
<dbReference type="Pfam" id="PF07715">
    <property type="entry name" value="Plug"/>
    <property type="match status" value="1"/>
</dbReference>
<keyword evidence="3 14" id="KW-0813">Transport</keyword>
<evidence type="ECO:0000256" key="11">
    <source>
        <dbReference type="ARBA" id="ARBA00023136"/>
    </source>
</evidence>
<dbReference type="Proteomes" id="UP000018211">
    <property type="component" value="Unassembled WGS sequence"/>
</dbReference>
<dbReference type="InterPro" id="IPR037066">
    <property type="entry name" value="Plug_dom_sf"/>
</dbReference>
<dbReference type="GO" id="GO:0009279">
    <property type="term" value="C:cell outer membrane"/>
    <property type="evidence" value="ECO:0007669"/>
    <property type="project" value="UniProtKB-SubCell"/>
</dbReference>
<dbReference type="Gene3D" id="2.40.170.20">
    <property type="entry name" value="TonB-dependent receptor, beta-barrel domain"/>
    <property type="match status" value="1"/>
</dbReference>
<keyword evidence="10 16" id="KW-0798">TonB box</keyword>
<evidence type="ECO:0000256" key="8">
    <source>
        <dbReference type="ARBA" id="ARBA00023004"/>
    </source>
</evidence>
<reference evidence="20 21" key="1">
    <citation type="journal article" date="2013" name="ISME J.">
        <title>Comparative genomics of pathogenic lineages of Vibrio nigripulchritudo identifies virulence-associated traits.</title>
        <authorList>
            <person name="Goudenege D."/>
            <person name="Labreuche Y."/>
            <person name="Krin E."/>
            <person name="Ansquer D."/>
            <person name="Mangenot S."/>
            <person name="Calteau A."/>
            <person name="Medigue C."/>
            <person name="Mazel D."/>
            <person name="Polz M.F."/>
            <person name="Le Roux F."/>
        </authorList>
    </citation>
    <scope>NUCLEOTIDE SEQUENCE [LARGE SCALE GENOMIC DNA]</scope>
    <source>
        <strain evidence="20 21">SOn1</strain>
    </source>
</reference>
<feature type="chain" id="PRO_5043573322" evidence="17">
    <location>
        <begin position="30"/>
        <end position="676"/>
    </location>
</feature>
<dbReference type="SUPFAM" id="SSF56935">
    <property type="entry name" value="Porins"/>
    <property type="match status" value="1"/>
</dbReference>
<dbReference type="PANTHER" id="PTHR30069">
    <property type="entry name" value="TONB-DEPENDENT OUTER MEMBRANE RECEPTOR"/>
    <property type="match status" value="1"/>
</dbReference>
<dbReference type="PROSITE" id="PS01156">
    <property type="entry name" value="TONB_DEPENDENT_REC_2"/>
    <property type="match status" value="1"/>
</dbReference>
<keyword evidence="7 17" id="KW-0732">Signal</keyword>
<keyword evidence="8" id="KW-0408">Iron</keyword>
<dbReference type="AlphaFoldDB" id="A0AAV2VNL7"/>
<evidence type="ECO:0000256" key="14">
    <source>
        <dbReference type="PROSITE-ProRule" id="PRU01360"/>
    </source>
</evidence>
<dbReference type="GO" id="GO:0044718">
    <property type="term" value="P:siderophore transmembrane transport"/>
    <property type="evidence" value="ECO:0007669"/>
    <property type="project" value="TreeGrafter"/>
</dbReference>
<dbReference type="InterPro" id="IPR010105">
    <property type="entry name" value="TonB_sidphr_rcpt"/>
</dbReference>
<evidence type="ECO:0000313" key="20">
    <source>
        <dbReference type="EMBL" id="CCO46046.1"/>
    </source>
</evidence>
<evidence type="ECO:0000259" key="18">
    <source>
        <dbReference type="Pfam" id="PF00593"/>
    </source>
</evidence>
<evidence type="ECO:0000256" key="9">
    <source>
        <dbReference type="ARBA" id="ARBA00023065"/>
    </source>
</evidence>
<gene>
    <name evidence="20" type="primary">vctA</name>
    <name evidence="20" type="ORF">VIBNISOn1_1650024</name>
</gene>
<evidence type="ECO:0000256" key="1">
    <source>
        <dbReference type="ARBA" id="ARBA00004571"/>
    </source>
</evidence>
<protein>
    <submittedName>
        <fullName evidence="20">Enterobactin receptor</fullName>
    </submittedName>
</protein>
<comment type="caution">
    <text evidence="20">The sequence shown here is derived from an EMBL/GenBank/DDBJ whole genome shotgun (WGS) entry which is preliminary data.</text>
</comment>
<dbReference type="GO" id="GO:0015344">
    <property type="term" value="F:siderophore uptake transmembrane transporter activity"/>
    <property type="evidence" value="ECO:0007669"/>
    <property type="project" value="TreeGrafter"/>
</dbReference>
<dbReference type="NCBIfam" id="TIGR01783">
    <property type="entry name" value="TonB-siderophor"/>
    <property type="match status" value="1"/>
</dbReference>
<keyword evidence="5" id="KW-0410">Iron transport</keyword>
<evidence type="ECO:0000313" key="21">
    <source>
        <dbReference type="Proteomes" id="UP000018211"/>
    </source>
</evidence>
<keyword evidence="6 14" id="KW-0812">Transmembrane</keyword>
<feature type="domain" description="TonB-dependent receptor-like beta-barrel" evidence="18">
    <location>
        <begin position="229"/>
        <end position="634"/>
    </location>
</feature>
<dbReference type="CDD" id="cd01347">
    <property type="entry name" value="ligand_gated_channel"/>
    <property type="match status" value="1"/>
</dbReference>
<name>A0AAV2VNL7_9VIBR</name>
<evidence type="ECO:0000256" key="16">
    <source>
        <dbReference type="RuleBase" id="RU003357"/>
    </source>
</evidence>
<keyword evidence="12 20" id="KW-0675">Receptor</keyword>
<organism evidence="20 21">
    <name type="scientific">Vibrio nigripulchritudo SOn1</name>
    <dbReference type="NCBI Taxonomy" id="1238450"/>
    <lineage>
        <taxon>Bacteria</taxon>
        <taxon>Pseudomonadati</taxon>
        <taxon>Pseudomonadota</taxon>
        <taxon>Gammaproteobacteria</taxon>
        <taxon>Vibrionales</taxon>
        <taxon>Vibrionaceae</taxon>
        <taxon>Vibrio</taxon>
    </lineage>
</organism>
<dbReference type="InterPro" id="IPR039426">
    <property type="entry name" value="TonB-dep_rcpt-like"/>
</dbReference>
<feature type="domain" description="TonB-dependent receptor plug" evidence="19">
    <location>
        <begin position="46"/>
        <end position="144"/>
    </location>
</feature>
<dbReference type="GO" id="GO:0038023">
    <property type="term" value="F:signaling receptor activity"/>
    <property type="evidence" value="ECO:0007669"/>
    <property type="project" value="InterPro"/>
</dbReference>
<dbReference type="Pfam" id="PF00593">
    <property type="entry name" value="TonB_dep_Rec_b-barrel"/>
    <property type="match status" value="1"/>
</dbReference>
<proteinExistence type="inferred from homology"/>
<feature type="short sequence motif" description="TonB C-terminal box" evidence="15">
    <location>
        <begin position="659"/>
        <end position="676"/>
    </location>
</feature>
<dbReference type="InterPro" id="IPR036942">
    <property type="entry name" value="Beta-barrel_TonB_sf"/>
</dbReference>
<keyword evidence="4 14" id="KW-1134">Transmembrane beta strand</keyword>
<evidence type="ECO:0000256" key="3">
    <source>
        <dbReference type="ARBA" id="ARBA00022448"/>
    </source>
</evidence>
<feature type="signal peptide" evidence="17">
    <location>
        <begin position="1"/>
        <end position="29"/>
    </location>
</feature>
<evidence type="ECO:0000256" key="10">
    <source>
        <dbReference type="ARBA" id="ARBA00023077"/>
    </source>
</evidence>
<dbReference type="PROSITE" id="PS52016">
    <property type="entry name" value="TONB_DEPENDENT_REC_3"/>
    <property type="match status" value="1"/>
</dbReference>
<evidence type="ECO:0000256" key="13">
    <source>
        <dbReference type="ARBA" id="ARBA00023237"/>
    </source>
</evidence>
<evidence type="ECO:0000256" key="6">
    <source>
        <dbReference type="ARBA" id="ARBA00022692"/>
    </source>
</evidence>
<sequence>MDKFRSIKVRRTMLSLAVAGICAPSAVLAEESKSHLEEFMVWGASVNSSSEALSSDDFALKQADHMSDLLRDIPGVDVGGTHSVNQRINIRGMGETDLDIRLDGASQNANMFHHVGNLTLNPDIIKSADIQVGANSVTSGALGGAVYFETKDAKDLLRYDETFGARIYGGYGSNAFATGSLTTYGKLGENADALVYLYGIKRDNFKDGNGDETFGAEGKVNNLLAKAGWDLSDTQRIEFSYDYYKDHGDYNPRPNLGAAGNATRSKDALIDTRYTRHTYTLGYEWTTEKHLLEASLYQNKIDLYRNEVGVPGFWPADRVGENTGKNMNTGAQVKGQSNLALSGLDQTLVYGYEYKKQDTENEYAKGDTNEASLSSHAIYLEDKTKVVESVDVTIGARYDYIDRETKLDNSSYNKVTWAGAVDWHVTSNITLFASTKTLFKAPELIETFINYEAKLAQDLKPETGYNHQGGVKFNQEFGAHTLGANLTLFQTRVNDYILKRDVDPSRAVSYEFQNVDDAEFTGFEASVSYAYDALLTRVSYSRSNNKFLESGEPINTQDRSARSTDIGDSISLNFEYAAYDLDLLVGWNSNFVLEESNVLEGKPAKEAYNVHKLYAQWAPSQVEGLALTFGIDNLFDAAYVSHASTTGSSKLRNGSEFALDDLEPGRNVKLSVAYQF</sequence>
<comment type="similarity">
    <text evidence="2 14 16">Belongs to the TonB-dependent receptor family.</text>
</comment>
<keyword evidence="9" id="KW-0406">Ion transport</keyword>
<dbReference type="RefSeq" id="WP_022611304.1">
    <property type="nucleotide sequence ID" value="NZ_LK391965.1"/>
</dbReference>
<dbReference type="Gene3D" id="2.170.130.10">
    <property type="entry name" value="TonB-dependent receptor, plug domain"/>
    <property type="match status" value="1"/>
</dbReference>
<evidence type="ECO:0000256" key="4">
    <source>
        <dbReference type="ARBA" id="ARBA00022452"/>
    </source>
</evidence>
<accession>A0AAV2VNL7</accession>
<keyword evidence="11 14" id="KW-0472">Membrane</keyword>
<keyword evidence="13 14" id="KW-0998">Cell outer membrane</keyword>
<dbReference type="InterPro" id="IPR000531">
    <property type="entry name" value="Beta-barrel_TonB"/>
</dbReference>
<dbReference type="InterPro" id="IPR012910">
    <property type="entry name" value="Plug_dom"/>
</dbReference>
<evidence type="ECO:0000256" key="5">
    <source>
        <dbReference type="ARBA" id="ARBA00022496"/>
    </source>
</evidence>
<evidence type="ECO:0000256" key="12">
    <source>
        <dbReference type="ARBA" id="ARBA00023170"/>
    </source>
</evidence>
<dbReference type="EMBL" id="CAOF01000074">
    <property type="protein sequence ID" value="CCO46046.1"/>
    <property type="molecule type" value="Genomic_DNA"/>
</dbReference>
<evidence type="ECO:0000256" key="2">
    <source>
        <dbReference type="ARBA" id="ARBA00009810"/>
    </source>
</evidence>
<evidence type="ECO:0000256" key="7">
    <source>
        <dbReference type="ARBA" id="ARBA00022729"/>
    </source>
</evidence>
<evidence type="ECO:0000256" key="15">
    <source>
        <dbReference type="PROSITE-ProRule" id="PRU10144"/>
    </source>
</evidence>
<evidence type="ECO:0000259" key="19">
    <source>
        <dbReference type="Pfam" id="PF07715"/>
    </source>
</evidence>
<evidence type="ECO:0000256" key="17">
    <source>
        <dbReference type="SAM" id="SignalP"/>
    </source>
</evidence>
<comment type="subcellular location">
    <subcellularLocation>
        <location evidence="1 14">Cell outer membrane</location>
        <topology evidence="1 14">Multi-pass membrane protein</topology>
    </subcellularLocation>
</comment>